<dbReference type="InterPro" id="IPR017871">
    <property type="entry name" value="ABC_transporter-like_CS"/>
</dbReference>
<evidence type="ECO:0000313" key="10">
    <source>
        <dbReference type="EMBL" id="OTP71713.1"/>
    </source>
</evidence>
<keyword evidence="5" id="KW-0677">Repeat</keyword>
<feature type="domain" description="ABC transporter" evidence="8">
    <location>
        <begin position="14"/>
        <end position="251"/>
    </location>
</feature>
<keyword evidence="3" id="KW-0997">Cell inner membrane</keyword>
<comment type="caution">
    <text evidence="9">The sequence shown here is derived from an EMBL/GenBank/DDBJ whole genome shotgun (WGS) entry which is preliminary data.</text>
</comment>
<protein>
    <submittedName>
        <fullName evidence="9">Ribose ABC transport system, ATP-binding protein RbsA</fullName>
    </submittedName>
</protein>
<reference evidence="10 12" key="2">
    <citation type="submission" date="2017-03" db="EMBL/GenBank/DDBJ databases">
        <title>Genome analysis of strain PAMC 26577.</title>
        <authorList>
            <person name="Oh H.-M."/>
            <person name="Yang J.-A."/>
        </authorList>
    </citation>
    <scope>NUCLEOTIDE SEQUENCE [LARGE SCALE GENOMIC DNA]</scope>
    <source>
        <strain evidence="10 12">PAMC 26577</strain>
    </source>
</reference>
<gene>
    <name evidence="9" type="ORF">PAMC26510_34435</name>
    <name evidence="10" type="ORF">PAMC26577_22410</name>
</gene>
<evidence type="ECO:0000256" key="7">
    <source>
        <dbReference type="ARBA" id="ARBA00022840"/>
    </source>
</evidence>
<accession>A0A242M7E1</accession>
<dbReference type="GO" id="GO:0016887">
    <property type="term" value="F:ATP hydrolysis activity"/>
    <property type="evidence" value="ECO:0007669"/>
    <property type="project" value="InterPro"/>
</dbReference>
<evidence type="ECO:0000256" key="2">
    <source>
        <dbReference type="ARBA" id="ARBA00022475"/>
    </source>
</evidence>
<dbReference type="AlphaFoldDB" id="A0A242M7E1"/>
<dbReference type="Gene3D" id="3.40.50.300">
    <property type="entry name" value="P-loop containing nucleotide triphosphate hydrolases"/>
    <property type="match status" value="2"/>
</dbReference>
<dbReference type="SUPFAM" id="SSF52540">
    <property type="entry name" value="P-loop containing nucleoside triphosphate hydrolases"/>
    <property type="match status" value="2"/>
</dbReference>
<sequence length="509" mass="55908">MQSHSQAADGGWAIDLSNVTKRFGATVALDNASFRVRRGAVHALLGENGAGKSTTVKLLSGLMQPDEGSISILGQSVNMRGPKDAHRAGVQTAFQEMTLVRDLTVAQNLLMSYEPTGWFGRIRQREAQRQAAEWLDRLELGDVRPGAYIRDLALPVRQKIEIAKALVRKPDVLLLDEPTSALSGRDVSWLARRIEEMKARGVTFVFITHRMQEVREFCDSLTVYRNGHDVGAFDTSAISDDEVIRLVIGRSLEAKYPPKVASPTVLDTPAMEARGIKVNAVVNDFDLTLKAGEVHGIAALQGMGQREIFEALFGAEFIDAGQILVDGKPVTLTSTADSLKAGISTSFLPEDRKTEGLFLRLPGGENVSLPVIKRFTHFGLIDRKREQAAIKRALAQMEVNPRAVYKPCLSFSGGNQQKIAMAKWLLTQSRVWLMFDPTRGIDVGTKHQIFVLMRAFAAAGGSVLFYSTDVPELVNVCDRVTVVYRGRNVAELAGDALTEENVMRKMLSS</sequence>
<dbReference type="PROSITE" id="PS00211">
    <property type="entry name" value="ABC_TRANSPORTER_1"/>
    <property type="match status" value="1"/>
</dbReference>
<dbReference type="InterPro" id="IPR050107">
    <property type="entry name" value="ABC_carbohydrate_import_ATPase"/>
</dbReference>
<keyword evidence="6" id="KW-0547">Nucleotide-binding</keyword>
<dbReference type="EMBL" id="NBTZ01000100">
    <property type="protein sequence ID" value="OTP71713.1"/>
    <property type="molecule type" value="Genomic_DNA"/>
</dbReference>
<proteinExistence type="predicted"/>
<feature type="domain" description="ABC transporter" evidence="8">
    <location>
        <begin position="266"/>
        <end position="509"/>
    </location>
</feature>
<dbReference type="InterPro" id="IPR003593">
    <property type="entry name" value="AAA+_ATPase"/>
</dbReference>
<evidence type="ECO:0000256" key="3">
    <source>
        <dbReference type="ARBA" id="ARBA00022519"/>
    </source>
</evidence>
<evidence type="ECO:0000256" key="1">
    <source>
        <dbReference type="ARBA" id="ARBA00022448"/>
    </source>
</evidence>
<keyword evidence="7 9" id="KW-0067">ATP-binding</keyword>
<dbReference type="InterPro" id="IPR003439">
    <property type="entry name" value="ABC_transporter-like_ATP-bd"/>
</dbReference>
<evidence type="ECO:0000313" key="9">
    <source>
        <dbReference type="EMBL" id="OTP66941.1"/>
    </source>
</evidence>
<reference evidence="9 11" key="1">
    <citation type="submission" date="2017-03" db="EMBL/GenBank/DDBJ databases">
        <title>Genome analysis of strain PAMC 26510.</title>
        <authorList>
            <person name="Oh H.-M."/>
            <person name="Yang J.-A."/>
        </authorList>
    </citation>
    <scope>NUCLEOTIDE SEQUENCE [LARGE SCALE GENOMIC DNA]</scope>
    <source>
        <strain evidence="9 11">PAMC 26510</strain>
    </source>
</reference>
<evidence type="ECO:0000256" key="6">
    <source>
        <dbReference type="ARBA" id="ARBA00022741"/>
    </source>
</evidence>
<evidence type="ECO:0000313" key="11">
    <source>
        <dbReference type="Proteomes" id="UP000194546"/>
    </source>
</evidence>
<dbReference type="Proteomes" id="UP000194546">
    <property type="component" value="Unassembled WGS sequence"/>
</dbReference>
<organism evidence="9 11">
    <name type="scientific">Caballeronia sordidicola</name>
    <name type="common">Burkholderia sordidicola</name>
    <dbReference type="NCBI Taxonomy" id="196367"/>
    <lineage>
        <taxon>Bacteria</taxon>
        <taxon>Pseudomonadati</taxon>
        <taxon>Pseudomonadota</taxon>
        <taxon>Betaproteobacteria</taxon>
        <taxon>Burkholderiales</taxon>
        <taxon>Burkholderiaceae</taxon>
        <taxon>Caballeronia</taxon>
    </lineage>
</organism>
<evidence type="ECO:0000256" key="5">
    <source>
        <dbReference type="ARBA" id="ARBA00022737"/>
    </source>
</evidence>
<dbReference type="GO" id="GO:0005524">
    <property type="term" value="F:ATP binding"/>
    <property type="evidence" value="ECO:0007669"/>
    <property type="project" value="UniProtKB-KW"/>
</dbReference>
<dbReference type="PANTHER" id="PTHR43790">
    <property type="entry name" value="CARBOHYDRATE TRANSPORT ATP-BINDING PROTEIN MG119-RELATED"/>
    <property type="match status" value="1"/>
</dbReference>
<keyword evidence="3" id="KW-0472">Membrane</keyword>
<keyword evidence="1" id="KW-0813">Transport</keyword>
<dbReference type="RefSeq" id="WP_062169933.1">
    <property type="nucleotide sequence ID" value="NZ_MSRG01000078.1"/>
</dbReference>
<dbReference type="SMART" id="SM00382">
    <property type="entry name" value="AAA"/>
    <property type="match status" value="1"/>
</dbReference>
<dbReference type="Proteomes" id="UP000195221">
    <property type="component" value="Unassembled WGS sequence"/>
</dbReference>
<dbReference type="CDD" id="cd03215">
    <property type="entry name" value="ABC_Carb_Monos_II"/>
    <property type="match status" value="1"/>
</dbReference>
<evidence type="ECO:0000256" key="4">
    <source>
        <dbReference type="ARBA" id="ARBA00022597"/>
    </source>
</evidence>
<keyword evidence="4" id="KW-0762">Sugar transport</keyword>
<dbReference type="PANTHER" id="PTHR43790:SF9">
    <property type="entry name" value="GALACTOFURANOSE TRANSPORTER ATP-BINDING PROTEIN YTFR"/>
    <property type="match status" value="1"/>
</dbReference>
<dbReference type="CDD" id="cd03216">
    <property type="entry name" value="ABC_Carb_Monos_I"/>
    <property type="match status" value="1"/>
</dbReference>
<evidence type="ECO:0000313" key="12">
    <source>
        <dbReference type="Proteomes" id="UP000195221"/>
    </source>
</evidence>
<keyword evidence="2" id="KW-1003">Cell membrane</keyword>
<dbReference type="InterPro" id="IPR027417">
    <property type="entry name" value="P-loop_NTPase"/>
</dbReference>
<name>A0A242M7E1_CABSO</name>
<dbReference type="PROSITE" id="PS50893">
    <property type="entry name" value="ABC_TRANSPORTER_2"/>
    <property type="match status" value="2"/>
</dbReference>
<evidence type="ECO:0000259" key="8">
    <source>
        <dbReference type="PROSITE" id="PS50893"/>
    </source>
</evidence>
<dbReference type="EMBL" id="NBTY01000199">
    <property type="protein sequence ID" value="OTP66941.1"/>
    <property type="molecule type" value="Genomic_DNA"/>
</dbReference>
<dbReference type="Pfam" id="PF00005">
    <property type="entry name" value="ABC_tran"/>
    <property type="match status" value="2"/>
</dbReference>